<feature type="region of interest" description="Disordered" evidence="1">
    <location>
        <begin position="133"/>
        <end position="167"/>
    </location>
</feature>
<organism evidence="2">
    <name type="scientific">Anopheles coluzzii</name>
    <name type="common">African malaria mosquito</name>
    <dbReference type="NCBI Taxonomy" id="1518534"/>
    <lineage>
        <taxon>Eukaryota</taxon>
        <taxon>Metazoa</taxon>
        <taxon>Ecdysozoa</taxon>
        <taxon>Arthropoda</taxon>
        <taxon>Hexapoda</taxon>
        <taxon>Insecta</taxon>
        <taxon>Pterygota</taxon>
        <taxon>Neoptera</taxon>
        <taxon>Endopterygota</taxon>
        <taxon>Diptera</taxon>
        <taxon>Nematocera</taxon>
        <taxon>Culicoidea</taxon>
        <taxon>Culicidae</taxon>
        <taxon>Anophelinae</taxon>
        <taxon>Anopheles</taxon>
    </lineage>
</organism>
<reference evidence="2" key="1">
    <citation type="submission" date="2022-08" db="UniProtKB">
        <authorList>
            <consortium name="EnsemblMetazoa"/>
        </authorList>
    </citation>
    <scope>IDENTIFICATION</scope>
</reference>
<evidence type="ECO:0000256" key="1">
    <source>
        <dbReference type="SAM" id="MobiDB-lite"/>
    </source>
</evidence>
<protein>
    <submittedName>
        <fullName evidence="2">Uncharacterized protein</fullName>
    </submittedName>
</protein>
<sequence length="318" mass="34645">MGRPTTSSTIRYGITNAPPPLRNAVDGNFHTLPSPTESAMQDIRNSTPLSHFSRSAAGGFSSFSSCADGDVGFAPFCAGRPPSSDVTKPGLSVPDILKVGKAEDKNEQRGGRCNQSPADAPVERCLDAQHKPDVATDPIHAVNPRNGSELQHGKRERHSSPKKYPTVTVPRTTCQWRSWGRWSRIAVMMLVVTPRLLPTPTMNSIRKNRAANSCGKNWNLAIASGYVMKVRPAPSRASFWMSGCPLTYAKLPITPNTMQPATIEVNVSSQEIMTASLCHNKTNGIKGSIDCGPNYHDPTYRCTLLLKLLKDEYAMMPP</sequence>
<dbReference type="EnsemblMetazoa" id="ACOM027677-RA">
    <property type="protein sequence ID" value="ACOM027677-PA.1"/>
    <property type="gene ID" value="ACOM027677"/>
</dbReference>
<proteinExistence type="predicted"/>
<name>A0A8W7P9Q6_ANOCL</name>
<evidence type="ECO:0000313" key="2">
    <source>
        <dbReference type="EnsemblMetazoa" id="ACOM027677-PA.1"/>
    </source>
</evidence>
<dbReference type="Proteomes" id="UP000075882">
    <property type="component" value="Unassembled WGS sequence"/>
</dbReference>
<accession>A0A8W7P9Q6</accession>
<dbReference type="AlphaFoldDB" id="A0A8W7P9Q6"/>